<evidence type="ECO:0000259" key="1">
    <source>
        <dbReference type="PROSITE" id="PS51677"/>
    </source>
</evidence>
<dbReference type="RefSeq" id="WP_377917457.1">
    <property type="nucleotide sequence ID" value="NZ_JBHRZT010000068.1"/>
</dbReference>
<proteinExistence type="predicted"/>
<dbReference type="PANTHER" id="PTHR10587">
    <property type="entry name" value="GLYCOSYL TRANSFERASE-RELATED"/>
    <property type="match status" value="1"/>
</dbReference>
<dbReference type="CDD" id="cd10944">
    <property type="entry name" value="CE4_SmPgdA_like"/>
    <property type="match status" value="1"/>
</dbReference>
<dbReference type="EC" id="3.-.-.-" evidence="2"/>
<dbReference type="PANTHER" id="PTHR10587:SF125">
    <property type="entry name" value="POLYSACCHARIDE DEACETYLASE YHEN-RELATED"/>
    <property type="match status" value="1"/>
</dbReference>
<accession>A0ABV8B6S9</accession>
<name>A0ABV8B6S9_9BACI</name>
<sequence length="282" mass="32364">MKRVLRPKKPFYILVGTILFAFFLILPSNITNGKAKESRQIHPTSLPMKQTADAEQLKKEINSLHQHNILSATLDINHQRIEKPIYFTFDDGPTKDTPYILDVLKKFHVKATFFMLDGQIKKYPEIAKRVVAEGHAVGCHGVSHDIHKIYAHDGSALQEMEQCSETLKNITNVDSSLIRVPFGSFPYLKEPHRSQLKRAHFQLWDWNVDSSDWDAKTPGQIVQNLTPQLTRLEHMEKTPVMLFHDKAVTAHSLDKVITFTQNSGFQPISISETMQPLQFRIR</sequence>
<dbReference type="InterPro" id="IPR002509">
    <property type="entry name" value="NODB_dom"/>
</dbReference>
<keyword evidence="3" id="KW-1185">Reference proteome</keyword>
<dbReference type="PROSITE" id="PS51677">
    <property type="entry name" value="NODB"/>
    <property type="match status" value="1"/>
</dbReference>
<reference evidence="3" key="1">
    <citation type="journal article" date="2019" name="Int. J. Syst. Evol. Microbiol.">
        <title>The Global Catalogue of Microorganisms (GCM) 10K type strain sequencing project: providing services to taxonomists for standard genome sequencing and annotation.</title>
        <authorList>
            <consortium name="The Broad Institute Genomics Platform"/>
            <consortium name="The Broad Institute Genome Sequencing Center for Infectious Disease"/>
            <person name="Wu L."/>
            <person name="Ma J."/>
        </authorList>
    </citation>
    <scope>NUCLEOTIDE SEQUENCE [LARGE SCALE GENOMIC DNA]</scope>
    <source>
        <strain evidence="3">CCUG 61889</strain>
    </source>
</reference>
<dbReference type="InterPro" id="IPR011330">
    <property type="entry name" value="Glyco_hydro/deAcase_b/a-brl"/>
</dbReference>
<gene>
    <name evidence="2" type="ORF">ACFOU2_17925</name>
</gene>
<dbReference type="Pfam" id="PF01522">
    <property type="entry name" value="Polysacc_deac_1"/>
    <property type="match status" value="1"/>
</dbReference>
<dbReference type="Proteomes" id="UP001595752">
    <property type="component" value="Unassembled WGS sequence"/>
</dbReference>
<evidence type="ECO:0000313" key="2">
    <source>
        <dbReference type="EMBL" id="MFC3885249.1"/>
    </source>
</evidence>
<organism evidence="2 3">
    <name type="scientific">Bacillus songklensis</name>
    <dbReference type="NCBI Taxonomy" id="1069116"/>
    <lineage>
        <taxon>Bacteria</taxon>
        <taxon>Bacillati</taxon>
        <taxon>Bacillota</taxon>
        <taxon>Bacilli</taxon>
        <taxon>Bacillales</taxon>
        <taxon>Bacillaceae</taxon>
        <taxon>Bacillus</taxon>
    </lineage>
</organism>
<feature type="domain" description="NodB homology" evidence="1">
    <location>
        <begin position="83"/>
        <end position="268"/>
    </location>
</feature>
<dbReference type="EMBL" id="JBHRZT010000068">
    <property type="protein sequence ID" value="MFC3885249.1"/>
    <property type="molecule type" value="Genomic_DNA"/>
</dbReference>
<protein>
    <submittedName>
        <fullName evidence="2">Polysaccharide deacetylase family protein</fullName>
        <ecNumber evidence="2">3.-.-.-</ecNumber>
    </submittedName>
</protein>
<dbReference type="InterPro" id="IPR050248">
    <property type="entry name" value="Polysacc_deacetylase_ArnD"/>
</dbReference>
<dbReference type="SUPFAM" id="SSF88713">
    <property type="entry name" value="Glycoside hydrolase/deacetylase"/>
    <property type="match status" value="1"/>
</dbReference>
<dbReference type="GO" id="GO:0016787">
    <property type="term" value="F:hydrolase activity"/>
    <property type="evidence" value="ECO:0007669"/>
    <property type="project" value="UniProtKB-KW"/>
</dbReference>
<keyword evidence="2" id="KW-0378">Hydrolase</keyword>
<evidence type="ECO:0000313" key="3">
    <source>
        <dbReference type="Proteomes" id="UP001595752"/>
    </source>
</evidence>
<dbReference type="Gene3D" id="3.20.20.370">
    <property type="entry name" value="Glycoside hydrolase/deacetylase"/>
    <property type="match status" value="1"/>
</dbReference>
<comment type="caution">
    <text evidence="2">The sequence shown here is derived from an EMBL/GenBank/DDBJ whole genome shotgun (WGS) entry which is preliminary data.</text>
</comment>